<feature type="region of interest" description="Disordered" evidence="1">
    <location>
        <begin position="492"/>
        <end position="543"/>
    </location>
</feature>
<feature type="transmembrane region" description="Helical" evidence="2">
    <location>
        <begin position="464"/>
        <end position="483"/>
    </location>
</feature>
<dbReference type="EMBL" id="LN483142">
    <property type="protein sequence ID" value="CED82699.1"/>
    <property type="molecule type" value="Genomic_DNA"/>
</dbReference>
<name>A0A0F7SPV9_PHARH</name>
<keyword evidence="2" id="KW-1133">Transmembrane helix</keyword>
<sequence length="609" mass="64310">MSEVIYTGSLKSKRKNELQEIARAMGLSVDVSVKISELVAQIQHEMETRREELILHPQFKRLFRPARASASQKNDIKVSSSTLNSGSDTHSHSDSEPHSDDSTVQIEASSGSRSKTATGDNHLGVTEGNDEESNKSKLATNQADASSDVDDSSDSGSDDESEENQEPNAESRPSVLTESLAYVLTSPFKSLPASSPKQKKTPAKTSSSSSPVAGSPRGPSSARKTPSSNQKSQQQPGTPMSTLIPSPIKSAVQSTIQSLTPAPDSPLQKAVSSVFGSPSISKLSNAIPQAAAQIASVATGTPSKLRQQILPVTESPAATAAAEAASAIVDAAGQTFGQVEDALIDAGKVVVEKVSEVDGQAIEGFFNEAARESDLVMNKMNRALKGTHSILSTPTSQTISLLILEAAYLFSNVLTFKTTTFTLPPKSLTSLSTLDPSTPWISLALKVVDWETIKGSKIDVFGPLAVWLVGLVLLPLFLAGLMASSSSTAALSSSASPSEEHASSDVPVHTYNTRQQTKRRSILPHPSQTTDSSSSSDVSSPRPTSNPLIFTILRFGIFLIAQTQLEEFGKDGLFLGQLKQTGLVSTERIGLGVVLSGVGILLGFAQKKI</sequence>
<feature type="compositionally biased region" description="Low complexity" evidence="1">
    <location>
        <begin position="526"/>
        <end position="543"/>
    </location>
</feature>
<evidence type="ECO:0000313" key="3">
    <source>
        <dbReference type="EMBL" id="CED82699.1"/>
    </source>
</evidence>
<feature type="compositionally biased region" description="Low complexity" evidence="1">
    <location>
        <begin position="203"/>
        <end position="222"/>
    </location>
</feature>
<organism evidence="3">
    <name type="scientific">Phaffia rhodozyma</name>
    <name type="common">Yeast</name>
    <name type="synonym">Xanthophyllomyces dendrorhous</name>
    <dbReference type="NCBI Taxonomy" id="264483"/>
    <lineage>
        <taxon>Eukaryota</taxon>
        <taxon>Fungi</taxon>
        <taxon>Dikarya</taxon>
        <taxon>Basidiomycota</taxon>
        <taxon>Agaricomycotina</taxon>
        <taxon>Tremellomycetes</taxon>
        <taxon>Cystofilobasidiales</taxon>
        <taxon>Mrakiaceae</taxon>
        <taxon>Phaffia</taxon>
    </lineage>
</organism>
<feature type="compositionally biased region" description="Polar residues" evidence="1">
    <location>
        <begin position="103"/>
        <end position="119"/>
    </location>
</feature>
<dbReference type="AlphaFoldDB" id="A0A0F7SPV9"/>
<feature type="region of interest" description="Disordered" evidence="1">
    <location>
        <begin position="65"/>
        <end position="175"/>
    </location>
</feature>
<proteinExistence type="predicted"/>
<accession>A0A0F7SPV9</accession>
<protein>
    <submittedName>
        <fullName evidence="3">Uncharacterized protein</fullName>
    </submittedName>
</protein>
<dbReference type="GO" id="GO:0016020">
    <property type="term" value="C:membrane"/>
    <property type="evidence" value="ECO:0007669"/>
    <property type="project" value="TreeGrafter"/>
</dbReference>
<dbReference type="PANTHER" id="PTHR41807">
    <property type="entry name" value="GLUTATHIONE TRANSFERASE 3"/>
    <property type="match status" value="1"/>
</dbReference>
<reference evidence="3" key="1">
    <citation type="submission" date="2014-08" db="EMBL/GenBank/DDBJ databases">
        <authorList>
            <person name="Sharma Rahul"/>
            <person name="Thines Marco"/>
        </authorList>
    </citation>
    <scope>NUCLEOTIDE SEQUENCE</scope>
</reference>
<feature type="region of interest" description="Disordered" evidence="1">
    <location>
        <begin position="189"/>
        <end position="245"/>
    </location>
</feature>
<keyword evidence="2" id="KW-0472">Membrane</keyword>
<dbReference type="PANTHER" id="PTHR41807:SF1">
    <property type="entry name" value="GLUTATHIONE TRANSFERASE 3"/>
    <property type="match status" value="1"/>
</dbReference>
<feature type="compositionally biased region" description="Basic and acidic residues" evidence="1">
    <location>
        <begin position="89"/>
        <end position="101"/>
    </location>
</feature>
<feature type="compositionally biased region" description="Polar residues" evidence="1">
    <location>
        <begin position="69"/>
        <end position="86"/>
    </location>
</feature>
<dbReference type="InterPro" id="IPR038872">
    <property type="entry name" value="Put_GTT3"/>
</dbReference>
<feature type="compositionally biased region" description="Polar residues" evidence="1">
    <location>
        <begin position="223"/>
        <end position="244"/>
    </location>
</feature>
<feature type="transmembrane region" description="Helical" evidence="2">
    <location>
        <begin position="585"/>
        <end position="605"/>
    </location>
</feature>
<keyword evidence="2" id="KW-0812">Transmembrane</keyword>
<feature type="compositionally biased region" description="Acidic residues" evidence="1">
    <location>
        <begin position="147"/>
        <end position="165"/>
    </location>
</feature>
<evidence type="ECO:0000256" key="1">
    <source>
        <dbReference type="SAM" id="MobiDB-lite"/>
    </source>
</evidence>
<evidence type="ECO:0000256" key="2">
    <source>
        <dbReference type="SAM" id="Phobius"/>
    </source>
</evidence>